<protein>
    <submittedName>
        <fullName evidence="2">Uncharacterized protein</fullName>
    </submittedName>
</protein>
<name>A0ABW1D1L1_9ACTN</name>
<dbReference type="EMBL" id="JBHSPA010000061">
    <property type="protein sequence ID" value="MFC5831120.1"/>
    <property type="molecule type" value="Genomic_DNA"/>
</dbReference>
<dbReference type="Proteomes" id="UP001596058">
    <property type="component" value="Unassembled WGS sequence"/>
</dbReference>
<reference evidence="3" key="1">
    <citation type="journal article" date="2019" name="Int. J. Syst. Evol. Microbiol.">
        <title>The Global Catalogue of Microorganisms (GCM) 10K type strain sequencing project: providing services to taxonomists for standard genome sequencing and annotation.</title>
        <authorList>
            <consortium name="The Broad Institute Genomics Platform"/>
            <consortium name="The Broad Institute Genome Sequencing Center for Infectious Disease"/>
            <person name="Wu L."/>
            <person name="Ma J."/>
        </authorList>
    </citation>
    <scope>NUCLEOTIDE SEQUENCE [LARGE SCALE GENOMIC DNA]</scope>
    <source>
        <strain evidence="3">CCUG 53903</strain>
    </source>
</reference>
<sequence>MRISHSPSGVAVVAASAGAAPEPMADRTWSQSWPGSGGRQVRR</sequence>
<proteinExistence type="predicted"/>
<keyword evidence="3" id="KW-1185">Reference proteome</keyword>
<dbReference type="RefSeq" id="WP_379520599.1">
    <property type="nucleotide sequence ID" value="NZ_JBHSPA010000061.1"/>
</dbReference>
<accession>A0ABW1D1L1</accession>
<organism evidence="2 3">
    <name type="scientific">Nonomuraea insulae</name>
    <dbReference type="NCBI Taxonomy" id="1616787"/>
    <lineage>
        <taxon>Bacteria</taxon>
        <taxon>Bacillati</taxon>
        <taxon>Actinomycetota</taxon>
        <taxon>Actinomycetes</taxon>
        <taxon>Streptosporangiales</taxon>
        <taxon>Streptosporangiaceae</taxon>
        <taxon>Nonomuraea</taxon>
    </lineage>
</organism>
<gene>
    <name evidence="2" type="ORF">ACFPZ3_45320</name>
</gene>
<feature type="compositionally biased region" description="Low complexity" evidence="1">
    <location>
        <begin position="1"/>
        <end position="21"/>
    </location>
</feature>
<evidence type="ECO:0000313" key="3">
    <source>
        <dbReference type="Proteomes" id="UP001596058"/>
    </source>
</evidence>
<evidence type="ECO:0000313" key="2">
    <source>
        <dbReference type="EMBL" id="MFC5831120.1"/>
    </source>
</evidence>
<evidence type="ECO:0000256" key="1">
    <source>
        <dbReference type="SAM" id="MobiDB-lite"/>
    </source>
</evidence>
<comment type="caution">
    <text evidence="2">The sequence shown here is derived from an EMBL/GenBank/DDBJ whole genome shotgun (WGS) entry which is preliminary data.</text>
</comment>
<feature type="region of interest" description="Disordered" evidence="1">
    <location>
        <begin position="1"/>
        <end position="43"/>
    </location>
</feature>